<dbReference type="EMBL" id="CM043021">
    <property type="protein sequence ID" value="KAI4458113.1"/>
    <property type="molecule type" value="Genomic_DNA"/>
</dbReference>
<evidence type="ECO:0000313" key="2">
    <source>
        <dbReference type="Proteomes" id="UP001056778"/>
    </source>
</evidence>
<evidence type="ECO:0000313" key="1">
    <source>
        <dbReference type="EMBL" id="KAI4458113.1"/>
    </source>
</evidence>
<organism evidence="1 2">
    <name type="scientific">Holotrichia oblita</name>
    <name type="common">Chafer beetle</name>
    <dbReference type="NCBI Taxonomy" id="644536"/>
    <lineage>
        <taxon>Eukaryota</taxon>
        <taxon>Metazoa</taxon>
        <taxon>Ecdysozoa</taxon>
        <taxon>Arthropoda</taxon>
        <taxon>Hexapoda</taxon>
        <taxon>Insecta</taxon>
        <taxon>Pterygota</taxon>
        <taxon>Neoptera</taxon>
        <taxon>Endopterygota</taxon>
        <taxon>Coleoptera</taxon>
        <taxon>Polyphaga</taxon>
        <taxon>Scarabaeiformia</taxon>
        <taxon>Scarabaeidae</taxon>
        <taxon>Melolonthinae</taxon>
        <taxon>Holotrichia</taxon>
    </lineage>
</organism>
<name>A0ACB9SS04_HOLOL</name>
<accession>A0ACB9SS04</accession>
<comment type="caution">
    <text evidence="1">The sequence shown here is derived from an EMBL/GenBank/DDBJ whole genome shotgun (WGS) entry which is preliminary data.</text>
</comment>
<gene>
    <name evidence="1" type="ORF">MML48_7g00020131</name>
</gene>
<protein>
    <submittedName>
        <fullName evidence="1">Uncharacterized protein</fullName>
    </submittedName>
</protein>
<proteinExistence type="predicted"/>
<reference evidence="1" key="1">
    <citation type="submission" date="2022-04" db="EMBL/GenBank/DDBJ databases">
        <title>Chromosome-scale genome assembly of Holotrichia oblita Faldermann.</title>
        <authorList>
            <person name="Rongchong L."/>
        </authorList>
    </citation>
    <scope>NUCLEOTIDE SEQUENCE</scope>
    <source>
        <strain evidence="1">81SQS9</strain>
    </source>
</reference>
<dbReference type="Proteomes" id="UP001056778">
    <property type="component" value="Chromosome 7"/>
</dbReference>
<keyword evidence="2" id="KW-1185">Reference proteome</keyword>
<sequence>MESTSESESPVTECFNSEVAAPDRTVTVKFTTDDGNVFTQSYYDKTKIGEIKTILVDVFAVPASKIELTMNGEEIHNDKALNEFDLGTYGILEFKLSSSDLKYVISAENAYQDIAVPDVITVYINMNDGTSKEVVVEIEDRSILKPFLGGYLCRKTGIEYHHGYTQTGPPKPRIPPEMKSHRDTQTYWLRNRKLDTRYSRSTQMSNEEIWLPTVNDKIFQSGPYETADEREKRLDIPGKVRTIQRYFRAWKMRKALKVLSAEYWKRIRKEQEEEEYKKRVDDERKKRELIEKNFPTHERKSIEWSSDYKNLPVAMDTLETQKGREYQEIYMAVANKNFDKQEHIQTLLNVKLMLRDHNCEIANELIDLIDRSCLLLTRGFVHLEALQMRIEALLLKHIQMPECSFGVTNRMNRVKEQLMEENLFYCHRCQKFKVHEEFPLHSRTERLKACLACSWDDRVMEPWVDAAPYRFILRWIRREERLKSSPSSIAFILQDKRYRAYCIENMAFTFCY</sequence>